<dbReference type="EMBL" id="LSRX01008513">
    <property type="protein sequence ID" value="OLP51158.1"/>
    <property type="molecule type" value="Genomic_DNA"/>
</dbReference>
<evidence type="ECO:0000313" key="1">
    <source>
        <dbReference type="EMBL" id="OLP51158.1"/>
    </source>
</evidence>
<dbReference type="AlphaFoldDB" id="A0A1Q9A9A5"/>
<evidence type="ECO:0008006" key="3">
    <source>
        <dbReference type="Google" id="ProtNLM"/>
    </source>
</evidence>
<sequence length="54" mass="6428">VNLLPSVEFRYKYVKVRADGRLEWELESGGDRHFRGGHHHRIEDVFNVRQPPVE</sequence>
<comment type="caution">
    <text evidence="1">The sequence shown here is derived from an EMBL/GenBank/DDBJ whole genome shotgun (WGS) entry which is preliminary data.</text>
</comment>
<evidence type="ECO:0000313" key="2">
    <source>
        <dbReference type="Proteomes" id="UP000186817"/>
    </source>
</evidence>
<feature type="non-terminal residue" evidence="1">
    <location>
        <position position="1"/>
    </location>
</feature>
<dbReference type="Proteomes" id="UP000186817">
    <property type="component" value="Unassembled WGS sequence"/>
</dbReference>
<gene>
    <name evidence="1" type="ORF">AK812_SmicGene48652</name>
</gene>
<proteinExistence type="predicted"/>
<keyword evidence="2" id="KW-1185">Reference proteome</keyword>
<accession>A0A1Q9A9A5</accession>
<organism evidence="1 2">
    <name type="scientific">Symbiodinium microadriaticum</name>
    <name type="common">Dinoflagellate</name>
    <name type="synonym">Zooxanthella microadriatica</name>
    <dbReference type="NCBI Taxonomy" id="2951"/>
    <lineage>
        <taxon>Eukaryota</taxon>
        <taxon>Sar</taxon>
        <taxon>Alveolata</taxon>
        <taxon>Dinophyceae</taxon>
        <taxon>Suessiales</taxon>
        <taxon>Symbiodiniaceae</taxon>
        <taxon>Symbiodinium</taxon>
    </lineage>
</organism>
<feature type="non-terminal residue" evidence="1">
    <location>
        <position position="54"/>
    </location>
</feature>
<reference evidence="1 2" key="1">
    <citation type="submission" date="2016-02" db="EMBL/GenBank/DDBJ databases">
        <title>Genome analysis of coral dinoflagellate symbionts highlights evolutionary adaptations to a symbiotic lifestyle.</title>
        <authorList>
            <person name="Aranda M."/>
            <person name="Li Y."/>
            <person name="Liew Y.J."/>
            <person name="Baumgarten S."/>
            <person name="Simakov O."/>
            <person name="Wilson M."/>
            <person name="Piel J."/>
            <person name="Ashoor H."/>
            <person name="Bougouffa S."/>
            <person name="Bajic V.B."/>
            <person name="Ryu T."/>
            <person name="Ravasi T."/>
            <person name="Bayer T."/>
            <person name="Micklem G."/>
            <person name="Kim H."/>
            <person name="Bhak J."/>
            <person name="Lajeunesse T.C."/>
            <person name="Voolstra C.R."/>
        </authorList>
    </citation>
    <scope>NUCLEOTIDE SEQUENCE [LARGE SCALE GENOMIC DNA]</scope>
    <source>
        <strain evidence="1 2">CCMP2467</strain>
    </source>
</reference>
<name>A0A1Q9A9A5_SYMMI</name>
<protein>
    <recommendedName>
        <fullName evidence="3">CBM20 domain-containing protein</fullName>
    </recommendedName>
</protein>